<evidence type="ECO:0000256" key="8">
    <source>
        <dbReference type="ARBA" id="ARBA00022833"/>
    </source>
</evidence>
<evidence type="ECO:0000256" key="11">
    <source>
        <dbReference type="ARBA" id="ARBA00023125"/>
    </source>
</evidence>
<keyword evidence="8 13" id="KW-0862">Zinc</keyword>
<dbReference type="InterPro" id="IPR006295">
    <property type="entry name" value="DNA_primase_DnaG"/>
</dbReference>
<comment type="caution">
    <text evidence="20">The sequence shown here is derived from an EMBL/GenBank/DDBJ whole genome shotgun (WGS) entry which is preliminary data.</text>
</comment>
<dbReference type="InterPro" id="IPR016136">
    <property type="entry name" value="DNA_helicase_N/primase_C"/>
</dbReference>
<dbReference type="InterPro" id="IPR036977">
    <property type="entry name" value="DNA_primase_Znf_CHC2"/>
</dbReference>
<dbReference type="SMART" id="SM00493">
    <property type="entry name" value="TOPRIM"/>
    <property type="match status" value="1"/>
</dbReference>
<keyword evidence="2 13" id="KW-0639">Primosome</keyword>
<dbReference type="InterPro" id="IPR009056">
    <property type="entry name" value="Cyt_c-like_dom"/>
</dbReference>
<proteinExistence type="inferred from homology"/>
<feature type="domain" description="Toprim" evidence="18">
    <location>
        <begin position="256"/>
        <end position="337"/>
    </location>
</feature>
<dbReference type="RefSeq" id="WP_099385992.1">
    <property type="nucleotide sequence ID" value="NZ_JANSWH010000011.1"/>
</dbReference>
<dbReference type="GO" id="GO:1990077">
    <property type="term" value="C:primosome complex"/>
    <property type="evidence" value="ECO:0007669"/>
    <property type="project" value="UniProtKB-KW"/>
</dbReference>
<keyword evidence="21" id="KW-1185">Reference proteome</keyword>
<name>A0A2G3E3H1_9FIRM</name>
<dbReference type="Gene3D" id="1.10.860.10">
    <property type="entry name" value="DNAb Helicase, Chain A"/>
    <property type="match status" value="1"/>
</dbReference>
<dbReference type="Pfam" id="PF13155">
    <property type="entry name" value="Toprim_2"/>
    <property type="match status" value="1"/>
</dbReference>
<dbReference type="AlphaFoldDB" id="A0A2G3E3H1"/>
<keyword evidence="12 13" id="KW-0804">Transcription</keyword>
<dbReference type="SUPFAM" id="SSF56731">
    <property type="entry name" value="DNA primase core"/>
    <property type="match status" value="1"/>
</dbReference>
<dbReference type="GO" id="GO:0000428">
    <property type="term" value="C:DNA-directed RNA polymerase complex"/>
    <property type="evidence" value="ECO:0007669"/>
    <property type="project" value="UniProtKB-KW"/>
</dbReference>
<dbReference type="CDD" id="cd03364">
    <property type="entry name" value="TOPRIM_DnaG_primases"/>
    <property type="match status" value="1"/>
</dbReference>
<dbReference type="InterPro" id="IPR030846">
    <property type="entry name" value="DnaG_bac"/>
</dbReference>
<feature type="zinc finger region" description="CHC2-type" evidence="13 15">
    <location>
        <begin position="39"/>
        <end position="63"/>
    </location>
</feature>
<evidence type="ECO:0000256" key="9">
    <source>
        <dbReference type="ARBA" id="ARBA00022842"/>
    </source>
</evidence>
<reference evidence="20 21" key="1">
    <citation type="submission" date="2017-10" db="EMBL/GenBank/DDBJ databases">
        <title>Resolving the taxonomy of Roseburia spp., Eubacterium rectale and Agathobacter spp. through phylogenomic analysis.</title>
        <authorList>
            <person name="Sheridan P.O."/>
            <person name="Walker A.W."/>
            <person name="Duncan S.H."/>
            <person name="Scott K.P."/>
            <person name="Toole P.W.O."/>
            <person name="Luis P."/>
            <person name="Flint H.J."/>
        </authorList>
    </citation>
    <scope>NUCLEOTIDE SEQUENCE [LARGE SCALE GENOMIC DNA]</scope>
    <source>
        <strain evidence="20 21">JK623</strain>
    </source>
</reference>
<sequence>MPYYSDDIIEEVRSKNDIVDVIGSYVKLEKKGSNYFGCCPFHAEKTPSFSVTPSKQMFYCFGCHKGGNVFTFLQEYENYSFGEALEALADRAGVNLPKQELTPEKKREADKRELLLAINKEAAKYFYTLLRSERGKRAYDYFKGRELSDETMQRFGLGYSDQYSDDLYKYLRKRGYDDMLLKESGLVVIDEVRGGHDKFWNRAMFPIMDVRGRVIAFGGRVMGDGNPKYLNSPETKIFNKRRNLFALYFAKNTKKNYMLLCEGYMDVISLHQAGFDNAVASLGTALTEEQVQLLSRYTKEVCLTYDSDGAGVDAAIRAIPMLNKVGIKTKIVNMQPMKDPDEFIKAYGAEEYEKRIRDAENSFLFLIRILSRQYDMSDPTDKSSFFHETAKRLAVSFEDTLERRIYARELAKNYDVSEDELMQMVNRLGESAGLMRENDRAKDGRSRPKKEDGMKKSQMLLLSWLAERHELYLSIKGKIGADDFTDPMCHRAAQMLFEQFESGNDIVPARIIDAFTDTEEQSQIAGIFNAAIHKVESKEDMEKAIKETIIRIKQNSIEQTSKNLSPSDIEGLMKMIEDKKALEHLEKMKIEI</sequence>
<comment type="function">
    <text evidence="13 14">RNA polymerase that catalyzes the synthesis of short RNA molecules used as primers for DNA polymerase during DNA replication.</text>
</comment>
<dbReference type="PANTHER" id="PTHR30313">
    <property type="entry name" value="DNA PRIMASE"/>
    <property type="match status" value="1"/>
</dbReference>
<dbReference type="Pfam" id="PF01807">
    <property type="entry name" value="Zn_ribbon_DnaG"/>
    <property type="match status" value="1"/>
</dbReference>
<keyword evidence="5 13" id="KW-0235">DNA replication</keyword>
<evidence type="ECO:0000259" key="19">
    <source>
        <dbReference type="PROSITE" id="PS51007"/>
    </source>
</evidence>
<evidence type="ECO:0000259" key="18">
    <source>
        <dbReference type="PROSITE" id="PS50880"/>
    </source>
</evidence>
<dbReference type="InterPro" id="IPR019475">
    <property type="entry name" value="DNA_primase_DnaB-bd"/>
</dbReference>
<dbReference type="InterPro" id="IPR050219">
    <property type="entry name" value="DnaG_primase"/>
</dbReference>
<protein>
    <recommendedName>
        <fullName evidence="13 14">DNA primase</fullName>
        <ecNumber evidence="13">2.7.7.101</ecNumber>
    </recommendedName>
</protein>
<evidence type="ECO:0000256" key="6">
    <source>
        <dbReference type="ARBA" id="ARBA00022723"/>
    </source>
</evidence>
<evidence type="ECO:0000256" key="1">
    <source>
        <dbReference type="ARBA" id="ARBA00022478"/>
    </source>
</evidence>
<dbReference type="Pfam" id="PF10410">
    <property type="entry name" value="DnaB_bind"/>
    <property type="match status" value="1"/>
</dbReference>
<evidence type="ECO:0000256" key="2">
    <source>
        <dbReference type="ARBA" id="ARBA00022515"/>
    </source>
</evidence>
<evidence type="ECO:0000256" key="7">
    <source>
        <dbReference type="ARBA" id="ARBA00022771"/>
    </source>
</evidence>
<dbReference type="EMBL" id="PDYG01000029">
    <property type="protein sequence ID" value="PHU37827.1"/>
    <property type="molecule type" value="Genomic_DNA"/>
</dbReference>
<dbReference type="HAMAP" id="MF_00974">
    <property type="entry name" value="DNA_primase_DnaG"/>
    <property type="match status" value="1"/>
</dbReference>
<evidence type="ECO:0000256" key="3">
    <source>
        <dbReference type="ARBA" id="ARBA00022679"/>
    </source>
</evidence>
<dbReference type="Proteomes" id="UP000224563">
    <property type="component" value="Unassembled WGS sequence"/>
</dbReference>
<organism evidence="20 21">
    <name type="scientific">Agathobacter ruminis</name>
    <dbReference type="NCBI Taxonomy" id="1712665"/>
    <lineage>
        <taxon>Bacteria</taxon>
        <taxon>Bacillati</taxon>
        <taxon>Bacillota</taxon>
        <taxon>Clostridia</taxon>
        <taxon>Lachnospirales</taxon>
        <taxon>Lachnospiraceae</taxon>
        <taxon>Agathobacter</taxon>
    </lineage>
</organism>
<keyword evidence="4 13" id="KW-0548">Nucleotidyltransferase</keyword>
<reference evidence="20 21" key="2">
    <citation type="submission" date="2017-10" db="EMBL/GenBank/DDBJ databases">
        <authorList>
            <person name="Banno H."/>
            <person name="Chua N.-H."/>
        </authorList>
    </citation>
    <scope>NUCLEOTIDE SEQUENCE [LARGE SCALE GENOMIC DNA]</scope>
    <source>
        <strain evidence="20 21">JK623</strain>
    </source>
</reference>
<evidence type="ECO:0000256" key="14">
    <source>
        <dbReference type="PIRNR" id="PIRNR002811"/>
    </source>
</evidence>
<keyword evidence="11 13" id="KW-0238">DNA-binding</keyword>
<dbReference type="Pfam" id="PF08275">
    <property type="entry name" value="DNAG_N"/>
    <property type="match status" value="1"/>
</dbReference>
<evidence type="ECO:0000256" key="17">
    <source>
        <dbReference type="SAM" id="MobiDB-lite"/>
    </source>
</evidence>
<evidence type="ECO:0000256" key="10">
    <source>
        <dbReference type="ARBA" id="ARBA00023004"/>
    </source>
</evidence>
<dbReference type="GO" id="GO:0006269">
    <property type="term" value="P:DNA replication, synthesis of primer"/>
    <property type="evidence" value="ECO:0007669"/>
    <property type="project" value="UniProtKB-UniRule"/>
</dbReference>
<keyword evidence="9" id="KW-0460">Magnesium</keyword>
<dbReference type="InterPro" id="IPR034151">
    <property type="entry name" value="TOPRIM_DnaG_bac"/>
</dbReference>
<dbReference type="InterPro" id="IPR002694">
    <property type="entry name" value="Znf_CHC2"/>
</dbReference>
<keyword evidence="10 16" id="KW-0408">Iron</keyword>
<evidence type="ECO:0000256" key="16">
    <source>
        <dbReference type="PROSITE-ProRule" id="PRU00433"/>
    </source>
</evidence>
<comment type="similarity">
    <text evidence="13 14">Belongs to the DnaG primase family.</text>
</comment>
<keyword evidence="6 13" id="KW-0479">Metal-binding</keyword>
<evidence type="ECO:0000313" key="20">
    <source>
        <dbReference type="EMBL" id="PHU37827.1"/>
    </source>
</evidence>
<dbReference type="InterPro" id="IPR037068">
    <property type="entry name" value="DNA_primase_core_N_sf"/>
</dbReference>
<feature type="domain" description="Cytochrome c" evidence="19">
    <location>
        <begin position="27"/>
        <end position="175"/>
    </location>
</feature>
<dbReference type="InterPro" id="IPR006171">
    <property type="entry name" value="TOPRIM_dom"/>
</dbReference>
<feature type="region of interest" description="Disordered" evidence="17">
    <location>
        <begin position="433"/>
        <end position="453"/>
    </location>
</feature>
<evidence type="ECO:0000256" key="4">
    <source>
        <dbReference type="ARBA" id="ARBA00022695"/>
    </source>
</evidence>
<dbReference type="EC" id="2.7.7.101" evidence="13"/>
<evidence type="ECO:0000256" key="12">
    <source>
        <dbReference type="ARBA" id="ARBA00023163"/>
    </source>
</evidence>
<dbReference type="GO" id="GO:0003677">
    <property type="term" value="F:DNA binding"/>
    <property type="evidence" value="ECO:0007669"/>
    <property type="project" value="UniProtKB-KW"/>
</dbReference>
<keyword evidence="16" id="KW-0349">Heme</keyword>
<dbReference type="GO" id="GO:0003899">
    <property type="term" value="F:DNA-directed RNA polymerase activity"/>
    <property type="evidence" value="ECO:0007669"/>
    <property type="project" value="UniProtKB-UniRule"/>
</dbReference>
<dbReference type="GO" id="GO:0005737">
    <property type="term" value="C:cytoplasm"/>
    <property type="evidence" value="ECO:0007669"/>
    <property type="project" value="TreeGrafter"/>
</dbReference>
<keyword evidence="1 13" id="KW-0240">DNA-directed RNA polymerase</keyword>
<dbReference type="PROSITE" id="PS50880">
    <property type="entry name" value="TOPRIM"/>
    <property type="match status" value="1"/>
</dbReference>
<dbReference type="PANTHER" id="PTHR30313:SF2">
    <property type="entry name" value="DNA PRIMASE"/>
    <property type="match status" value="1"/>
</dbReference>
<feature type="compositionally biased region" description="Basic and acidic residues" evidence="17">
    <location>
        <begin position="436"/>
        <end position="453"/>
    </location>
</feature>
<dbReference type="SMART" id="SM00400">
    <property type="entry name" value="ZnF_CHCC"/>
    <property type="match status" value="1"/>
</dbReference>
<dbReference type="Gene3D" id="3.90.980.10">
    <property type="entry name" value="DNA primase, catalytic core, N-terminal domain"/>
    <property type="match status" value="1"/>
</dbReference>
<comment type="subunit">
    <text evidence="13">Monomer. Interacts with DnaB.</text>
</comment>
<dbReference type="SUPFAM" id="SSF57783">
    <property type="entry name" value="Zinc beta-ribbon"/>
    <property type="match status" value="1"/>
</dbReference>
<keyword evidence="3 13" id="KW-0808">Transferase</keyword>
<dbReference type="GO" id="GO:0020037">
    <property type="term" value="F:heme binding"/>
    <property type="evidence" value="ECO:0007669"/>
    <property type="project" value="InterPro"/>
</dbReference>
<evidence type="ECO:0000256" key="13">
    <source>
        <dbReference type="HAMAP-Rule" id="MF_00974"/>
    </source>
</evidence>
<evidence type="ECO:0000313" key="21">
    <source>
        <dbReference type="Proteomes" id="UP000224563"/>
    </source>
</evidence>
<dbReference type="GO" id="GO:0009055">
    <property type="term" value="F:electron transfer activity"/>
    <property type="evidence" value="ECO:0007669"/>
    <property type="project" value="InterPro"/>
</dbReference>
<comment type="catalytic activity">
    <reaction evidence="13">
        <text>ssDNA + n NTP = ssDNA/pppN(pN)n-1 hybrid + (n-1) diphosphate.</text>
        <dbReference type="EC" id="2.7.7.101"/>
    </reaction>
</comment>
<dbReference type="GO" id="GO:0008270">
    <property type="term" value="F:zinc ion binding"/>
    <property type="evidence" value="ECO:0007669"/>
    <property type="project" value="UniProtKB-UniRule"/>
</dbReference>
<dbReference type="InterPro" id="IPR013264">
    <property type="entry name" value="DNAG_N"/>
</dbReference>
<dbReference type="PROSITE" id="PS51007">
    <property type="entry name" value="CYTC"/>
    <property type="match status" value="1"/>
</dbReference>
<evidence type="ECO:0000256" key="15">
    <source>
        <dbReference type="PIRSR" id="PIRSR002811-1"/>
    </source>
</evidence>
<comment type="domain">
    <text evidence="13">Contains an N-terminal zinc-binding domain, a central core domain that contains the primase activity, and a C-terminal DnaB-binding domain.</text>
</comment>
<evidence type="ECO:0000256" key="5">
    <source>
        <dbReference type="ARBA" id="ARBA00022705"/>
    </source>
</evidence>
<comment type="cofactor">
    <cofactor evidence="13 14 15">
        <name>Zn(2+)</name>
        <dbReference type="ChEBI" id="CHEBI:29105"/>
    </cofactor>
    <text evidence="13 14 15">Binds 1 zinc ion per monomer.</text>
</comment>
<accession>A0A2G3E3H1</accession>
<dbReference type="Gene3D" id="3.90.580.10">
    <property type="entry name" value="Zinc finger, CHC2-type domain"/>
    <property type="match status" value="1"/>
</dbReference>
<dbReference type="PIRSF" id="PIRSF002811">
    <property type="entry name" value="DnaG"/>
    <property type="match status" value="1"/>
</dbReference>
<dbReference type="FunFam" id="3.90.580.10:FF:000001">
    <property type="entry name" value="DNA primase"/>
    <property type="match status" value="1"/>
</dbReference>
<dbReference type="NCBIfam" id="TIGR01391">
    <property type="entry name" value="dnaG"/>
    <property type="match status" value="1"/>
</dbReference>
<keyword evidence="7 13" id="KW-0863">Zinc-finger</keyword>
<dbReference type="Gene3D" id="3.40.1360.10">
    <property type="match status" value="1"/>
</dbReference>
<gene>
    <name evidence="13" type="primary">dnaG</name>
    <name evidence="20" type="ORF">CSX02_05905</name>
</gene>